<evidence type="ECO:0000313" key="2">
    <source>
        <dbReference type="EMBL" id="MFK2931751.1"/>
    </source>
</evidence>
<proteinExistence type="predicted"/>
<dbReference type="RefSeq" id="WP_404540717.1">
    <property type="nucleotide sequence ID" value="NZ_JADIKL010000007.1"/>
</dbReference>
<evidence type="ECO:0000313" key="3">
    <source>
        <dbReference type="Proteomes" id="UP001620397"/>
    </source>
</evidence>
<reference evidence="2 3" key="1">
    <citation type="submission" date="2020-10" db="EMBL/GenBank/DDBJ databases">
        <title>Phylogeny of dyella-like bacteria.</title>
        <authorList>
            <person name="Fu J."/>
        </authorList>
    </citation>
    <scope>NUCLEOTIDE SEQUENCE [LARGE SCALE GENOMIC DNA]</scope>
    <source>
        <strain evidence="2 3">DKC-1</strain>
    </source>
</reference>
<sequence length="165" mass="17617">MTDANDNPLAERTADGRLLPGHSVRSHGMSHGASRAERVAAYVEPHIKDVLDKAIDLAKKGDPQSMRLVLERFSPLAKQDAERVAIPGFAEAKTLQEKADAVIAAAATGHCTAEAAARLLAVLRDYAQTITASDHERRLQAIEEGRAARVIEGSATTDDDPESVA</sequence>
<name>A0ABW8KHZ6_9GAMM</name>
<feature type="region of interest" description="Disordered" evidence="1">
    <location>
        <begin position="1"/>
        <end position="31"/>
    </location>
</feature>
<protein>
    <submittedName>
        <fullName evidence="2">Uncharacterized protein</fullName>
    </submittedName>
</protein>
<organism evidence="2 3">
    <name type="scientific">Dyella agri</name>
    <dbReference type="NCBI Taxonomy" id="1926869"/>
    <lineage>
        <taxon>Bacteria</taxon>
        <taxon>Pseudomonadati</taxon>
        <taxon>Pseudomonadota</taxon>
        <taxon>Gammaproteobacteria</taxon>
        <taxon>Lysobacterales</taxon>
        <taxon>Rhodanobacteraceae</taxon>
        <taxon>Dyella</taxon>
    </lineage>
</organism>
<accession>A0ABW8KHZ6</accession>
<dbReference type="EMBL" id="JADIKL010000007">
    <property type="protein sequence ID" value="MFK2931751.1"/>
    <property type="molecule type" value="Genomic_DNA"/>
</dbReference>
<dbReference type="Proteomes" id="UP001620397">
    <property type="component" value="Unassembled WGS sequence"/>
</dbReference>
<evidence type="ECO:0000256" key="1">
    <source>
        <dbReference type="SAM" id="MobiDB-lite"/>
    </source>
</evidence>
<comment type="caution">
    <text evidence="2">The sequence shown here is derived from an EMBL/GenBank/DDBJ whole genome shotgun (WGS) entry which is preliminary data.</text>
</comment>
<gene>
    <name evidence="2" type="ORF">ISP14_13210</name>
</gene>
<keyword evidence="3" id="KW-1185">Reference proteome</keyword>